<sequence length="422" mass="48498">MIQPIPTRVINLKHRVDRKEHIESQFLNKQEFAMELIEASEHSIGAVGLWLSIKRVVACAKDEGLSYVLICEDDHEFTGNYSPEYLNCCIEECANRDGDILLGAVSWFDNAIPVSDSLFWIDKFTGAQFLIIYERFYEVILHAPFEVGDDADLKIAALTREKYLISAPVSKQAEFGYSDITPGNGEFGRVSKLFEASTDWMNILIKVVKDFQGDNDSGQDVDISDVLIPVYAFVSSVEEKARLVIEFENRSEFELFYQVSKSVTELQRRFEFWNWLRDIILLSKENQDDLIVICTEKHSFTPGYSRNQLLQQIIWAHRRGVDLMMLGCKHFFRAIPVGESLFWLSDGKSAPLFILYKSIFEKILKESFDQNVDPVDLLGELTSRKILVFPFTSIDETDFREFENAGKNLKRLLDVATRFGLV</sequence>
<keyword evidence="2" id="KW-1185">Reference proteome</keyword>
<proteinExistence type="predicted"/>
<reference evidence="1 2" key="1">
    <citation type="submission" date="2020-04" db="EMBL/GenBank/DDBJ databases">
        <authorList>
            <person name="Yin C."/>
        </authorList>
    </citation>
    <scope>NUCLEOTIDE SEQUENCE [LARGE SCALE GENOMIC DNA]</scope>
    <source>
        <strain evidence="1 2">Ak56</strain>
    </source>
</reference>
<accession>A0A847SM69</accession>
<dbReference type="RefSeq" id="WP_168737593.1">
    <property type="nucleotide sequence ID" value="NZ_JABAHZ010000001.1"/>
</dbReference>
<dbReference type="Proteomes" id="UP000552864">
    <property type="component" value="Unassembled WGS sequence"/>
</dbReference>
<evidence type="ECO:0000313" key="1">
    <source>
        <dbReference type="EMBL" id="NLR78249.1"/>
    </source>
</evidence>
<protein>
    <submittedName>
        <fullName evidence="1">Uncharacterized protein</fullName>
    </submittedName>
</protein>
<name>A0A847SM69_9BACT</name>
<comment type="caution">
    <text evidence="1">The sequence shown here is derived from an EMBL/GenBank/DDBJ whole genome shotgun (WGS) entry which is preliminary data.</text>
</comment>
<organism evidence="1 2">
    <name type="scientific">Chitinophaga eiseniae</name>
    <dbReference type="NCBI Taxonomy" id="634771"/>
    <lineage>
        <taxon>Bacteria</taxon>
        <taxon>Pseudomonadati</taxon>
        <taxon>Bacteroidota</taxon>
        <taxon>Chitinophagia</taxon>
        <taxon>Chitinophagales</taxon>
        <taxon>Chitinophagaceae</taxon>
        <taxon>Chitinophaga</taxon>
    </lineage>
</organism>
<gene>
    <name evidence="1" type="ORF">HGH91_06410</name>
</gene>
<dbReference type="EMBL" id="JABAHZ010000001">
    <property type="protein sequence ID" value="NLR78249.1"/>
    <property type="molecule type" value="Genomic_DNA"/>
</dbReference>
<dbReference type="AlphaFoldDB" id="A0A847SM69"/>
<evidence type="ECO:0000313" key="2">
    <source>
        <dbReference type="Proteomes" id="UP000552864"/>
    </source>
</evidence>